<organism evidence="3 4">
    <name type="scientific">Chara braunii</name>
    <name type="common">Braun's stonewort</name>
    <dbReference type="NCBI Taxonomy" id="69332"/>
    <lineage>
        <taxon>Eukaryota</taxon>
        <taxon>Viridiplantae</taxon>
        <taxon>Streptophyta</taxon>
        <taxon>Charophyceae</taxon>
        <taxon>Charales</taxon>
        <taxon>Characeae</taxon>
        <taxon>Chara</taxon>
    </lineage>
</organism>
<feature type="region of interest" description="Disordered" evidence="2">
    <location>
        <begin position="1"/>
        <end position="75"/>
    </location>
</feature>
<feature type="compositionally biased region" description="Basic and acidic residues" evidence="2">
    <location>
        <begin position="1"/>
        <end position="43"/>
    </location>
</feature>
<evidence type="ECO:0000313" key="4">
    <source>
        <dbReference type="Proteomes" id="UP000265515"/>
    </source>
</evidence>
<dbReference type="Proteomes" id="UP000265515">
    <property type="component" value="Unassembled WGS sequence"/>
</dbReference>
<dbReference type="Gramene" id="GBG65645">
    <property type="protein sequence ID" value="GBG65645"/>
    <property type="gene ID" value="CBR_g51945"/>
</dbReference>
<feature type="compositionally biased region" description="Basic and acidic residues" evidence="2">
    <location>
        <begin position="50"/>
        <end position="75"/>
    </location>
</feature>
<evidence type="ECO:0000256" key="2">
    <source>
        <dbReference type="SAM" id="MobiDB-lite"/>
    </source>
</evidence>
<comment type="caution">
    <text evidence="3">The sequence shown here is derived from an EMBL/GenBank/DDBJ whole genome shotgun (WGS) entry which is preliminary data.</text>
</comment>
<keyword evidence="4" id="KW-1185">Reference proteome</keyword>
<sequence length="337" mass="39080">MKIRHDAEIEREKIKKEEEEKKKREQEDQERRERDRKEREEQHSLMMEGMNKKREKVCETMNGKKKEEPTHPDIEAMKKEIERLKATNQKAVASTSTSKAMIEGEELVRQLLREQELTNHKLEESIVTQRRLESLEKEMSLMRTMRDEALNEVETWKNEALLDALKNLWLTEMNARREKEQENERLKAAMAEDANIRREKELENERLKATLADLEAAQRIPCTNLRQRMDGMAARSTGKGKKKTVTDPSSSRVNEKQKYIKDMRKDLGGKKKDDIMEICLEEGLKYTTLKQSVADIIAQRVMKAFPDDGKTVHEISDDNGGGPSNEEPLAEGDAATS</sequence>
<evidence type="ECO:0000256" key="1">
    <source>
        <dbReference type="SAM" id="Coils"/>
    </source>
</evidence>
<name>A0A388K6G5_CHABU</name>
<evidence type="ECO:0000313" key="3">
    <source>
        <dbReference type="EMBL" id="GBG65645.1"/>
    </source>
</evidence>
<gene>
    <name evidence="3" type="ORF">CBR_g51945</name>
</gene>
<feature type="region of interest" description="Disordered" evidence="2">
    <location>
        <begin position="307"/>
        <end position="337"/>
    </location>
</feature>
<dbReference type="AlphaFoldDB" id="A0A388K6G5"/>
<dbReference type="EMBL" id="BFEA01000064">
    <property type="protein sequence ID" value="GBG65645.1"/>
    <property type="molecule type" value="Genomic_DNA"/>
</dbReference>
<feature type="region of interest" description="Disordered" evidence="2">
    <location>
        <begin position="232"/>
        <end position="255"/>
    </location>
</feature>
<reference evidence="3 4" key="1">
    <citation type="journal article" date="2018" name="Cell">
        <title>The Chara Genome: Secondary Complexity and Implications for Plant Terrestrialization.</title>
        <authorList>
            <person name="Nishiyama T."/>
            <person name="Sakayama H."/>
            <person name="Vries J.D."/>
            <person name="Buschmann H."/>
            <person name="Saint-Marcoux D."/>
            <person name="Ullrich K.K."/>
            <person name="Haas F.B."/>
            <person name="Vanderstraeten L."/>
            <person name="Becker D."/>
            <person name="Lang D."/>
            <person name="Vosolsobe S."/>
            <person name="Rombauts S."/>
            <person name="Wilhelmsson P.K.I."/>
            <person name="Janitza P."/>
            <person name="Kern R."/>
            <person name="Heyl A."/>
            <person name="Rumpler F."/>
            <person name="Villalobos L.I.A.C."/>
            <person name="Clay J.M."/>
            <person name="Skokan R."/>
            <person name="Toyoda A."/>
            <person name="Suzuki Y."/>
            <person name="Kagoshima H."/>
            <person name="Schijlen E."/>
            <person name="Tajeshwar N."/>
            <person name="Catarino B."/>
            <person name="Hetherington A.J."/>
            <person name="Saltykova A."/>
            <person name="Bonnot C."/>
            <person name="Breuninger H."/>
            <person name="Symeonidi A."/>
            <person name="Radhakrishnan G.V."/>
            <person name="Van Nieuwerburgh F."/>
            <person name="Deforce D."/>
            <person name="Chang C."/>
            <person name="Karol K.G."/>
            <person name="Hedrich R."/>
            <person name="Ulvskov P."/>
            <person name="Glockner G."/>
            <person name="Delwiche C.F."/>
            <person name="Petrasek J."/>
            <person name="Van de Peer Y."/>
            <person name="Friml J."/>
            <person name="Beilby M."/>
            <person name="Dolan L."/>
            <person name="Kohara Y."/>
            <person name="Sugano S."/>
            <person name="Fujiyama A."/>
            <person name="Delaux P.-M."/>
            <person name="Quint M."/>
            <person name="TheiBen G."/>
            <person name="Hagemann M."/>
            <person name="Harholt J."/>
            <person name="Dunand C."/>
            <person name="Zachgo S."/>
            <person name="Langdale J."/>
            <person name="Maumus F."/>
            <person name="Straeten D.V.D."/>
            <person name="Gould S.B."/>
            <person name="Rensing S.A."/>
        </authorList>
    </citation>
    <scope>NUCLEOTIDE SEQUENCE [LARGE SCALE GENOMIC DNA]</scope>
    <source>
        <strain evidence="3 4">S276</strain>
    </source>
</reference>
<accession>A0A388K6G5</accession>
<protein>
    <submittedName>
        <fullName evidence="3">Uncharacterized protein</fullName>
    </submittedName>
</protein>
<feature type="compositionally biased region" description="Basic and acidic residues" evidence="2">
    <location>
        <begin position="307"/>
        <end position="316"/>
    </location>
</feature>
<feature type="coiled-coil region" evidence="1">
    <location>
        <begin position="132"/>
        <end position="217"/>
    </location>
</feature>
<keyword evidence="1" id="KW-0175">Coiled coil</keyword>
<proteinExistence type="predicted"/>